<dbReference type="InterPro" id="IPR006162">
    <property type="entry name" value="Ppantetheine_attach_site"/>
</dbReference>
<dbReference type="FunFam" id="3.40.50.12780:FF:000012">
    <property type="entry name" value="Non-ribosomal peptide synthetase"/>
    <property type="match status" value="1"/>
</dbReference>
<dbReference type="Pfam" id="PF13193">
    <property type="entry name" value="AMP-binding_C"/>
    <property type="match status" value="1"/>
</dbReference>
<evidence type="ECO:0000256" key="3">
    <source>
        <dbReference type="ARBA" id="ARBA00022553"/>
    </source>
</evidence>
<evidence type="ECO:0000313" key="6">
    <source>
        <dbReference type="EMBL" id="GLW91152.1"/>
    </source>
</evidence>
<dbReference type="PROSITE" id="PS50075">
    <property type="entry name" value="CARRIER"/>
    <property type="match status" value="1"/>
</dbReference>
<dbReference type="Pfam" id="PF00501">
    <property type="entry name" value="AMP-binding"/>
    <property type="match status" value="1"/>
</dbReference>
<dbReference type="GO" id="GO:0008610">
    <property type="term" value="P:lipid biosynthetic process"/>
    <property type="evidence" value="ECO:0007669"/>
    <property type="project" value="UniProtKB-ARBA"/>
</dbReference>
<evidence type="ECO:0000313" key="7">
    <source>
        <dbReference type="Proteomes" id="UP001165042"/>
    </source>
</evidence>
<dbReference type="Gene3D" id="3.30.559.10">
    <property type="entry name" value="Chloramphenicol acetyltransferase-like domain"/>
    <property type="match status" value="1"/>
</dbReference>
<keyword evidence="2" id="KW-0596">Phosphopantetheine</keyword>
<dbReference type="RefSeq" id="WP_285609693.1">
    <property type="nucleotide sequence ID" value="NZ_BSSD01000002.1"/>
</dbReference>
<dbReference type="FunFam" id="1.10.1200.10:FF:000016">
    <property type="entry name" value="Non-ribosomal peptide synthase"/>
    <property type="match status" value="1"/>
</dbReference>
<dbReference type="PROSITE" id="PS00455">
    <property type="entry name" value="AMP_BINDING"/>
    <property type="match status" value="1"/>
</dbReference>
<accession>A0A9W6QKC9</accession>
<dbReference type="InterPro" id="IPR020845">
    <property type="entry name" value="AMP-binding_CS"/>
</dbReference>
<dbReference type="Pfam" id="PF00550">
    <property type="entry name" value="PP-binding"/>
    <property type="match status" value="1"/>
</dbReference>
<dbReference type="GO" id="GO:0044550">
    <property type="term" value="P:secondary metabolite biosynthetic process"/>
    <property type="evidence" value="ECO:0007669"/>
    <property type="project" value="UniProtKB-ARBA"/>
</dbReference>
<dbReference type="Gene3D" id="3.30.300.30">
    <property type="match status" value="1"/>
</dbReference>
<dbReference type="Gene3D" id="1.10.1200.10">
    <property type="entry name" value="ACP-like"/>
    <property type="match status" value="1"/>
</dbReference>
<sequence length="1417" mass="150343">MTSIAPQSFAQRRMWFLDALYPGSPLYNVAFTVRVRGPLDLTALRGALDVLVARHDALRTVFAESDGEPVQIVRGAGSADVTVVPVTGSADAERLIDAEARRPFDLSTGPLLRVLVLRLADDDHHVMITLHHIVTDGWSQAVLFTELSAAYAALVRGHQPELPPLPLTYSEYTRWQLEEAKSPLGELSLEYWVDALRGAPELLALPTDRPRPATQSFEGAVYRKVMPSAAIAAALPELGGTMFMVLLAAYQALLARYSGQDDIVVGTAVNGRSRPDAEPLVGLFVNTIPLRTSLAGDPTFRELVARVRDVALDGMSYADVPLERIVAAVTPSRGQGHAPVFQVGFTVTNLPPTVLELAGAEVSVPDFVTSGTAKVDLMVAAAEIGDEMVVDIEYDVALFDRSTIEVFADRFARFTAAVVAAPDTRVRDIDLTTDEERIVPGGADFSPAPLVPGLIAARSESTPDAVAVVDGDQVLTYGELSLRANALAWRLREHGVGPETIVALGFSASVEAIVAIVGIHAAGGAYLPVDPSHPTDRLAALLVDAAPSVLVTNSPEAFPGYAGPVLAVDVDEVETAPPNDLDRDHLAYVIYTSGSTGAPKGVAVQHGTLANLAAAFADAHPFGPADRVLMIPPLTFDASAGDVFPALISGSALVLCHDPAALSGADVIRLCAEQDITMVDTAAPLWRKWTDDLIATGVPGPSPLRTMMVGGDAVDVAAVRDWTALTGVTLVNHYGPTEATVCATLHVAAGDEPGTRLPIGKPLPHVRAYVLDDDLRPVLAGVPGELCLGGDTLARGYLGRGDLTADRFVPDPFGPPGSRLYRTGDLARWRPGGVLEFLGRVDRQVKIRGHRVEPAEIEAACRVHPDVADALVVARADDRGEVGLVAYVVPDHPADLRAFLRASLPEYLVPSEFVGLAQFPVTGSGKLDMAALPEPVRQPKALVRPRSATARVLAAEWSALLGVDAVGEDDDFFALGGHSLLAARMITRVRLALDIDIPLRAVFDASSLGELAAIIDRQSPAAQVDLWAEAVLPDDIRPTPGPSAIDRASAPDTILLTGATGFLGGYLLADALAHTTARVYCLVRADSEADALARIERGLRTYGLWTPSAAERIVPVPGDLGSPRLGLTEDRFDELSRTVDTIIHCGGTVHFAQSYAELKSANVSGTIEVLRLATRHGGIPVHFISTLGVYPLHLPGTITEGDIPDEPDQLERGYEQTKWVADTLVRAAGDAGLPVTVHRPARVTGDSHTGASSGADLFASELRAVTGLGATPDLDVAEDMAPVDHVASAIGWLSRQPSAYGHNFHFYNSRTITSAAIAQTLRDHGYPVSQIPYSDWYATLQTAAATSPDPALSAIAAASNPTPDLRLREFDCTTTETRLAAADIICPPADQALLHRYLNHFIHAGHLPAPEVTHVPS</sequence>
<organism evidence="6 7">
    <name type="scientific">Actinokineospora globicatena</name>
    <dbReference type="NCBI Taxonomy" id="103729"/>
    <lineage>
        <taxon>Bacteria</taxon>
        <taxon>Bacillati</taxon>
        <taxon>Actinomycetota</taxon>
        <taxon>Actinomycetes</taxon>
        <taxon>Pseudonocardiales</taxon>
        <taxon>Pseudonocardiaceae</taxon>
        <taxon>Actinokineospora</taxon>
    </lineage>
</organism>
<evidence type="ECO:0000256" key="2">
    <source>
        <dbReference type="ARBA" id="ARBA00022450"/>
    </source>
</evidence>
<dbReference type="PIRSF" id="PIRSF001617">
    <property type="entry name" value="Alpha-AR"/>
    <property type="match status" value="1"/>
</dbReference>
<dbReference type="SUPFAM" id="SSF47336">
    <property type="entry name" value="ACP-like"/>
    <property type="match status" value="1"/>
</dbReference>
<dbReference type="InterPro" id="IPR036291">
    <property type="entry name" value="NAD(P)-bd_dom_sf"/>
</dbReference>
<dbReference type="SUPFAM" id="SSF51735">
    <property type="entry name" value="NAD(P)-binding Rossmann-fold domains"/>
    <property type="match status" value="1"/>
</dbReference>
<name>A0A9W6QKC9_9PSEU</name>
<comment type="caution">
    <text evidence="6">The sequence shown here is derived from an EMBL/GenBank/DDBJ whole genome shotgun (WGS) entry which is preliminary data.</text>
</comment>
<dbReference type="Pfam" id="PF07993">
    <property type="entry name" value="NAD_binding_4"/>
    <property type="match status" value="1"/>
</dbReference>
<dbReference type="InterPro" id="IPR013120">
    <property type="entry name" value="FAR_NAD-bd"/>
</dbReference>
<dbReference type="Gene3D" id="3.40.50.720">
    <property type="entry name" value="NAD(P)-binding Rossmann-like Domain"/>
    <property type="match status" value="1"/>
</dbReference>
<keyword evidence="4" id="KW-0436">Ligase</keyword>
<dbReference type="PROSITE" id="PS00012">
    <property type="entry name" value="PHOSPHOPANTETHEINE"/>
    <property type="match status" value="1"/>
</dbReference>
<dbReference type="Gene3D" id="3.40.50.980">
    <property type="match status" value="2"/>
</dbReference>
<dbReference type="SMART" id="SM00823">
    <property type="entry name" value="PKS_PP"/>
    <property type="match status" value="1"/>
</dbReference>
<dbReference type="NCBIfam" id="TIGR01746">
    <property type="entry name" value="Thioester-redct"/>
    <property type="match status" value="1"/>
</dbReference>
<dbReference type="PANTHER" id="PTHR44845:SF6">
    <property type="entry name" value="BETA-ALANINE-ACTIVATING ENZYME"/>
    <property type="match status" value="1"/>
</dbReference>
<proteinExistence type="predicted"/>
<dbReference type="NCBIfam" id="TIGR01733">
    <property type="entry name" value="AA-adenyl-dom"/>
    <property type="match status" value="1"/>
</dbReference>
<dbReference type="InterPro" id="IPR036736">
    <property type="entry name" value="ACP-like_sf"/>
</dbReference>
<dbReference type="InterPro" id="IPR025110">
    <property type="entry name" value="AMP-bd_C"/>
</dbReference>
<dbReference type="InterPro" id="IPR020806">
    <property type="entry name" value="PKS_PP-bd"/>
</dbReference>
<dbReference type="Gene3D" id="3.30.559.30">
    <property type="entry name" value="Nonribosomal peptide synthetase, condensation domain"/>
    <property type="match status" value="1"/>
</dbReference>
<dbReference type="GO" id="GO:0016874">
    <property type="term" value="F:ligase activity"/>
    <property type="evidence" value="ECO:0007669"/>
    <property type="project" value="UniProtKB-KW"/>
</dbReference>
<dbReference type="InterPro" id="IPR045851">
    <property type="entry name" value="AMP-bd_C_sf"/>
</dbReference>
<dbReference type="InterPro" id="IPR010080">
    <property type="entry name" value="Thioester_reductase-like_dom"/>
</dbReference>
<protein>
    <submittedName>
        <fullName evidence="6">Non-ribosomal peptide synthetase</fullName>
    </submittedName>
</protein>
<gene>
    <name evidence="6" type="ORF">Aglo03_19680</name>
</gene>
<dbReference type="InterPro" id="IPR010071">
    <property type="entry name" value="AA_adenyl_dom"/>
</dbReference>
<dbReference type="CDD" id="cd19531">
    <property type="entry name" value="LCL_NRPS-like"/>
    <property type="match status" value="1"/>
</dbReference>
<dbReference type="SUPFAM" id="SSF52777">
    <property type="entry name" value="CoA-dependent acyltransferases"/>
    <property type="match status" value="2"/>
</dbReference>
<dbReference type="Proteomes" id="UP001165042">
    <property type="component" value="Unassembled WGS sequence"/>
</dbReference>
<dbReference type="GO" id="GO:0031177">
    <property type="term" value="F:phosphopantetheine binding"/>
    <property type="evidence" value="ECO:0007669"/>
    <property type="project" value="InterPro"/>
</dbReference>
<evidence type="ECO:0000256" key="4">
    <source>
        <dbReference type="ARBA" id="ARBA00022598"/>
    </source>
</evidence>
<evidence type="ECO:0000259" key="5">
    <source>
        <dbReference type="PROSITE" id="PS50075"/>
    </source>
</evidence>
<dbReference type="PANTHER" id="PTHR44845">
    <property type="entry name" value="CARRIER DOMAIN-CONTAINING PROTEIN"/>
    <property type="match status" value="1"/>
</dbReference>
<keyword evidence="7" id="KW-1185">Reference proteome</keyword>
<dbReference type="CDD" id="cd05235">
    <property type="entry name" value="SDR_e1"/>
    <property type="match status" value="1"/>
</dbReference>
<dbReference type="InterPro" id="IPR000873">
    <property type="entry name" value="AMP-dep_synth/lig_dom"/>
</dbReference>
<dbReference type="Gene3D" id="2.30.38.10">
    <property type="entry name" value="Luciferase, Domain 3"/>
    <property type="match status" value="1"/>
</dbReference>
<dbReference type="InterPro" id="IPR009081">
    <property type="entry name" value="PP-bd_ACP"/>
</dbReference>
<evidence type="ECO:0000256" key="1">
    <source>
        <dbReference type="ARBA" id="ARBA00001957"/>
    </source>
</evidence>
<dbReference type="GO" id="GO:0072330">
    <property type="term" value="P:monocarboxylic acid biosynthetic process"/>
    <property type="evidence" value="ECO:0007669"/>
    <property type="project" value="UniProtKB-ARBA"/>
</dbReference>
<dbReference type="FunFam" id="2.30.38.10:FF:000001">
    <property type="entry name" value="Non-ribosomal peptide synthetase PvdI"/>
    <property type="match status" value="1"/>
</dbReference>
<dbReference type="FunFam" id="3.40.50.980:FF:000001">
    <property type="entry name" value="Non-ribosomal peptide synthetase"/>
    <property type="match status" value="1"/>
</dbReference>
<dbReference type="CDD" id="cd05930">
    <property type="entry name" value="A_NRPS"/>
    <property type="match status" value="1"/>
</dbReference>
<dbReference type="FunFam" id="3.30.559.10:FF:000012">
    <property type="entry name" value="Non-ribosomal peptide synthetase"/>
    <property type="match status" value="1"/>
</dbReference>
<dbReference type="Pfam" id="PF00668">
    <property type="entry name" value="Condensation"/>
    <property type="match status" value="1"/>
</dbReference>
<dbReference type="EMBL" id="BSSD01000002">
    <property type="protein sequence ID" value="GLW91152.1"/>
    <property type="molecule type" value="Genomic_DNA"/>
</dbReference>
<dbReference type="InterPro" id="IPR023213">
    <property type="entry name" value="CAT-like_dom_sf"/>
</dbReference>
<feature type="domain" description="Carrier" evidence="5">
    <location>
        <begin position="944"/>
        <end position="1019"/>
    </location>
</feature>
<dbReference type="InterPro" id="IPR001242">
    <property type="entry name" value="Condensation_dom"/>
</dbReference>
<dbReference type="SUPFAM" id="SSF56801">
    <property type="entry name" value="Acetyl-CoA synthetase-like"/>
    <property type="match status" value="1"/>
</dbReference>
<reference evidence="6" key="1">
    <citation type="submission" date="2023-02" db="EMBL/GenBank/DDBJ databases">
        <title>Actinokineospora globicatena NBRC 15670.</title>
        <authorList>
            <person name="Ichikawa N."/>
            <person name="Sato H."/>
            <person name="Tonouchi N."/>
        </authorList>
    </citation>
    <scope>NUCLEOTIDE SEQUENCE</scope>
    <source>
        <strain evidence="6">NBRC 15670</strain>
    </source>
</reference>
<keyword evidence="3" id="KW-0597">Phosphoprotein</keyword>
<comment type="cofactor">
    <cofactor evidence="1">
        <name>pantetheine 4'-phosphate</name>
        <dbReference type="ChEBI" id="CHEBI:47942"/>
    </cofactor>
</comment>